<feature type="region of interest" description="Disordered" evidence="1">
    <location>
        <begin position="1"/>
        <end position="24"/>
    </location>
</feature>
<name>A0A8J3YTE5_9ACTN</name>
<evidence type="ECO:0000313" key="3">
    <source>
        <dbReference type="Proteomes" id="UP000619260"/>
    </source>
</evidence>
<dbReference type="AlphaFoldDB" id="A0A8J3YTE5"/>
<feature type="region of interest" description="Disordered" evidence="1">
    <location>
        <begin position="52"/>
        <end position="80"/>
    </location>
</feature>
<accession>A0A8J3YTE5</accession>
<keyword evidence="3" id="KW-1185">Reference proteome</keyword>
<dbReference type="EMBL" id="BOPF01000028">
    <property type="protein sequence ID" value="GIJ49550.1"/>
    <property type="molecule type" value="Genomic_DNA"/>
</dbReference>
<protein>
    <submittedName>
        <fullName evidence="2">Uncharacterized protein</fullName>
    </submittedName>
</protein>
<sequence length="80" mass="8681">MTYCPVSGAAGEVAGKPKRMTPPISSRQATTIDRLRRVANTHVLLRACETSPVGRDTPLRTGPRFGSQQFGKKTGPDVNW</sequence>
<comment type="caution">
    <text evidence="2">The sequence shown here is derived from an EMBL/GenBank/DDBJ whole genome shotgun (WGS) entry which is preliminary data.</text>
</comment>
<proteinExistence type="predicted"/>
<evidence type="ECO:0000256" key="1">
    <source>
        <dbReference type="SAM" id="MobiDB-lite"/>
    </source>
</evidence>
<gene>
    <name evidence="2" type="ORF">Val02_64360</name>
</gene>
<organism evidence="2 3">
    <name type="scientific">Virgisporangium aliadipatigenens</name>
    <dbReference type="NCBI Taxonomy" id="741659"/>
    <lineage>
        <taxon>Bacteria</taxon>
        <taxon>Bacillati</taxon>
        <taxon>Actinomycetota</taxon>
        <taxon>Actinomycetes</taxon>
        <taxon>Micromonosporales</taxon>
        <taxon>Micromonosporaceae</taxon>
        <taxon>Virgisporangium</taxon>
    </lineage>
</organism>
<dbReference type="Proteomes" id="UP000619260">
    <property type="component" value="Unassembled WGS sequence"/>
</dbReference>
<reference evidence="2" key="1">
    <citation type="submission" date="2021-01" db="EMBL/GenBank/DDBJ databases">
        <title>Whole genome shotgun sequence of Virgisporangium aliadipatigenens NBRC 105644.</title>
        <authorList>
            <person name="Komaki H."/>
            <person name="Tamura T."/>
        </authorList>
    </citation>
    <scope>NUCLEOTIDE SEQUENCE</scope>
    <source>
        <strain evidence="2">NBRC 105644</strain>
    </source>
</reference>
<evidence type="ECO:0000313" key="2">
    <source>
        <dbReference type="EMBL" id="GIJ49550.1"/>
    </source>
</evidence>